<evidence type="ECO:0000256" key="1">
    <source>
        <dbReference type="ARBA" id="ARBA00008045"/>
    </source>
</evidence>
<keyword evidence="2" id="KW-0143">Chaperone</keyword>
<protein>
    <submittedName>
        <fullName evidence="4">Uncharacterized protein</fullName>
    </submittedName>
</protein>
<comment type="caution">
    <text evidence="4">The sequence shown here is derived from an EMBL/GenBank/DDBJ whole genome shotgun (WGS) entry which is preliminary data.</text>
</comment>
<proteinExistence type="inferred from homology"/>
<dbReference type="STRING" id="69332.A0A388K4J4"/>
<feature type="coiled-coil region" evidence="3">
    <location>
        <begin position="81"/>
        <end position="108"/>
    </location>
</feature>
<evidence type="ECO:0000256" key="2">
    <source>
        <dbReference type="ARBA" id="ARBA00023186"/>
    </source>
</evidence>
<gene>
    <name evidence="4" type="ORF">CBR_g48714</name>
</gene>
<dbReference type="GO" id="GO:0051131">
    <property type="term" value="P:chaperone-mediated protein complex assembly"/>
    <property type="evidence" value="ECO:0007669"/>
    <property type="project" value="TreeGrafter"/>
</dbReference>
<dbReference type="GO" id="GO:0006457">
    <property type="term" value="P:protein folding"/>
    <property type="evidence" value="ECO:0007669"/>
    <property type="project" value="TreeGrafter"/>
</dbReference>
<keyword evidence="3" id="KW-0175">Coiled coil</keyword>
<organism evidence="4 5">
    <name type="scientific">Chara braunii</name>
    <name type="common">Braun's stonewort</name>
    <dbReference type="NCBI Taxonomy" id="69332"/>
    <lineage>
        <taxon>Eukaryota</taxon>
        <taxon>Viridiplantae</taxon>
        <taxon>Streptophyta</taxon>
        <taxon>Charophyceae</taxon>
        <taxon>Charales</taxon>
        <taxon>Characeae</taxon>
        <taxon>Chara</taxon>
    </lineage>
</organism>
<name>A0A388K4J4_CHABU</name>
<dbReference type="GO" id="GO:0005737">
    <property type="term" value="C:cytoplasm"/>
    <property type="evidence" value="ECO:0007669"/>
    <property type="project" value="TreeGrafter"/>
</dbReference>
<dbReference type="GO" id="GO:0009409">
    <property type="term" value="P:response to cold"/>
    <property type="evidence" value="ECO:0007669"/>
    <property type="project" value="UniProtKB-ARBA"/>
</dbReference>
<keyword evidence="5" id="KW-1185">Reference proteome</keyword>
<dbReference type="PANTHER" id="PTHR21431:SF0">
    <property type="entry name" value="PREFOLDIN SUBUNIT 6"/>
    <property type="match status" value="1"/>
</dbReference>
<dbReference type="OMA" id="LCCSTAK"/>
<dbReference type="PANTHER" id="PTHR21431">
    <property type="entry name" value="PREFOLDIN SUBUNIT 6"/>
    <property type="match status" value="1"/>
</dbReference>
<sequence length="112" mass="13051">MAALREAQRHLDVEVEAFRLIQKDISKNHQMRQQFTLQLNENEMVQKVTRCVFLSNLCCSTAKQCYLLLRLNVWKRLDAALKSLDNKQEAKKEEVLKAQQRVQVLQAKAAPK</sequence>
<dbReference type="GO" id="GO:0051087">
    <property type="term" value="F:protein-folding chaperone binding"/>
    <property type="evidence" value="ECO:0007669"/>
    <property type="project" value="TreeGrafter"/>
</dbReference>
<evidence type="ECO:0000313" key="5">
    <source>
        <dbReference type="Proteomes" id="UP000265515"/>
    </source>
</evidence>
<dbReference type="AlphaFoldDB" id="A0A388K4J4"/>
<accession>A0A388K4J4</accession>
<evidence type="ECO:0000256" key="3">
    <source>
        <dbReference type="SAM" id="Coils"/>
    </source>
</evidence>
<dbReference type="OrthoDB" id="248120at2759"/>
<dbReference type="EMBL" id="BFEA01000056">
    <property type="protein sequence ID" value="GBG64965.1"/>
    <property type="molecule type" value="Genomic_DNA"/>
</dbReference>
<evidence type="ECO:0000313" key="4">
    <source>
        <dbReference type="EMBL" id="GBG64965.1"/>
    </source>
</evidence>
<dbReference type="Gramene" id="GBG64965">
    <property type="protein sequence ID" value="GBG64965"/>
    <property type="gene ID" value="CBR_g48714"/>
</dbReference>
<dbReference type="GO" id="GO:0016272">
    <property type="term" value="C:prefoldin complex"/>
    <property type="evidence" value="ECO:0007669"/>
    <property type="project" value="TreeGrafter"/>
</dbReference>
<comment type="similarity">
    <text evidence="1">Belongs to the prefoldin subunit beta family.</text>
</comment>
<dbReference type="Gene3D" id="1.10.287.370">
    <property type="match status" value="1"/>
</dbReference>
<dbReference type="Proteomes" id="UP000265515">
    <property type="component" value="Unassembled WGS sequence"/>
</dbReference>
<reference evidence="4 5" key="1">
    <citation type="journal article" date="2018" name="Cell">
        <title>The Chara Genome: Secondary Complexity and Implications for Plant Terrestrialization.</title>
        <authorList>
            <person name="Nishiyama T."/>
            <person name="Sakayama H."/>
            <person name="Vries J.D."/>
            <person name="Buschmann H."/>
            <person name="Saint-Marcoux D."/>
            <person name="Ullrich K.K."/>
            <person name="Haas F.B."/>
            <person name="Vanderstraeten L."/>
            <person name="Becker D."/>
            <person name="Lang D."/>
            <person name="Vosolsobe S."/>
            <person name="Rombauts S."/>
            <person name="Wilhelmsson P.K.I."/>
            <person name="Janitza P."/>
            <person name="Kern R."/>
            <person name="Heyl A."/>
            <person name="Rumpler F."/>
            <person name="Villalobos L.I.A.C."/>
            <person name="Clay J.M."/>
            <person name="Skokan R."/>
            <person name="Toyoda A."/>
            <person name="Suzuki Y."/>
            <person name="Kagoshima H."/>
            <person name="Schijlen E."/>
            <person name="Tajeshwar N."/>
            <person name="Catarino B."/>
            <person name="Hetherington A.J."/>
            <person name="Saltykova A."/>
            <person name="Bonnot C."/>
            <person name="Breuninger H."/>
            <person name="Symeonidi A."/>
            <person name="Radhakrishnan G.V."/>
            <person name="Van Nieuwerburgh F."/>
            <person name="Deforce D."/>
            <person name="Chang C."/>
            <person name="Karol K.G."/>
            <person name="Hedrich R."/>
            <person name="Ulvskov P."/>
            <person name="Glockner G."/>
            <person name="Delwiche C.F."/>
            <person name="Petrasek J."/>
            <person name="Van de Peer Y."/>
            <person name="Friml J."/>
            <person name="Beilby M."/>
            <person name="Dolan L."/>
            <person name="Kohara Y."/>
            <person name="Sugano S."/>
            <person name="Fujiyama A."/>
            <person name="Delaux P.-M."/>
            <person name="Quint M."/>
            <person name="TheiBen G."/>
            <person name="Hagemann M."/>
            <person name="Harholt J."/>
            <person name="Dunand C."/>
            <person name="Zachgo S."/>
            <person name="Langdale J."/>
            <person name="Maumus F."/>
            <person name="Straeten D.V.D."/>
            <person name="Gould S.B."/>
            <person name="Rensing S.A."/>
        </authorList>
    </citation>
    <scope>NUCLEOTIDE SEQUENCE [LARGE SCALE GENOMIC DNA]</scope>
    <source>
        <strain evidence="4 5">S276</strain>
    </source>
</reference>
<dbReference type="InterPro" id="IPR009053">
    <property type="entry name" value="Prefoldin"/>
</dbReference>